<dbReference type="PANTHER" id="PTHR30287:SF1">
    <property type="entry name" value="INNER MEMBRANE PROTEIN"/>
    <property type="match status" value="1"/>
</dbReference>
<feature type="transmembrane region" description="Helical" evidence="6">
    <location>
        <begin position="401"/>
        <end position="424"/>
    </location>
</feature>
<reference evidence="9" key="1">
    <citation type="journal article" date="2011" name="Environ. Microbiol.">
        <title>Time-series analyses of Monterey Bay coastal microbial picoplankton using a 'genome proxy' microarray.</title>
        <authorList>
            <person name="Rich V.I."/>
            <person name="Pham V.D."/>
            <person name="Eppley J."/>
            <person name="Shi Y."/>
            <person name="DeLong E.F."/>
        </authorList>
    </citation>
    <scope>NUCLEOTIDE SEQUENCE</scope>
</reference>
<feature type="transmembrane region" description="Helical" evidence="6">
    <location>
        <begin position="725"/>
        <end position="745"/>
    </location>
</feature>
<evidence type="ECO:0000256" key="5">
    <source>
        <dbReference type="ARBA" id="ARBA00023136"/>
    </source>
</evidence>
<feature type="domain" description="MacB-like periplasmic core" evidence="8">
    <location>
        <begin position="35"/>
        <end position="207"/>
    </location>
</feature>
<feature type="transmembrane region" description="Helical" evidence="6">
    <location>
        <begin position="264"/>
        <end position="288"/>
    </location>
</feature>
<organism evidence="9">
    <name type="scientific">uncultured alpha proteobacterium EB000_37G09</name>
    <dbReference type="NCBI Taxonomy" id="710792"/>
    <lineage>
        <taxon>Bacteria</taxon>
        <taxon>Pseudomonadati</taxon>
        <taxon>Pseudomonadota</taxon>
        <taxon>Alphaproteobacteria</taxon>
        <taxon>environmental samples</taxon>
    </lineage>
</organism>
<feature type="transmembrane region" description="Helical" evidence="6">
    <location>
        <begin position="766"/>
        <end position="797"/>
    </location>
</feature>
<keyword evidence="2" id="KW-1003">Cell membrane</keyword>
<sequence>MKPDHISGAPVSWHLAWQFARPEMRGSVARFRVFLAALMLGVAAIGAVGSIAASMRAGITENARSLLGGDFELSSQHTPPDTALRTELSSLGKSSDVIQMRAMLNTLDGRRKLVELKAVDNAWPLVGQAELSDGLSLEKALSDNNIVIDEALGRALGLVVGDTVRLGDATLRISAFLLYEPDRSISFISFGPRVLVNMDTLTATALRRPGAFITYRSRFILPEQTVSAAREARITEALSDTHVRLRTTANAAPGIDRFITRGELFLTLVGLTALLIGGLGVGGAVRAWVTSRMYVIATLKCLGASSALIFRIYIMQVMAMAAIGVFGGLLLAIISPALAQFLLGDYAGVTLVKGIYIRPLFVAACFGLLTTFVFAVWPLAQTRHIRAAFLFRTRVMLPSKWPGIGAVLAVAAGSLALLGLALIATGNIALSLSFMGGTFASLLLLAGLAEAVLAVLRRVRSPAYVPIRIGLSAITRAGSPLRAIVISFGLGLSVLVTVTLSQFNLTSQLNSQAADKAPDWFFIDIQPDQITPFLALAETTGGPATLINKTPMLRGRVTAVKGVSSADIEPPEGSAWILNGDRALTWSPEPPHGVEIVEGDWWDKDYQGPPLVSVSHDMFVDFGLSLGDTIGLNILGRDITMTIASTRQITWESFNINFLFVASPGLVDKAPHSWLATTLSDDDKTASEIEQVISTSFSNISAISVKEAVGKAVEILTLLGQAIQITALVTMISGMAVLAGTVAISESQRLSDSIILKTLGATRRDIMFAWLFEYSLLGLLTALVACLIGTAASWALISLFLKAVFILDMQTVILTAFIGSGATTLLGLIGALRSLSQKPGPYLRETL</sequence>
<feature type="transmembrane region" description="Helical" evidence="6">
    <location>
        <begin position="321"/>
        <end position="343"/>
    </location>
</feature>
<dbReference type="InterPro" id="IPR038766">
    <property type="entry name" value="Membrane_comp_ABC_pdt"/>
</dbReference>
<dbReference type="PANTHER" id="PTHR30287">
    <property type="entry name" value="MEMBRANE COMPONENT OF PREDICTED ABC SUPERFAMILY METABOLITE UPTAKE TRANSPORTER"/>
    <property type="match status" value="1"/>
</dbReference>
<dbReference type="Pfam" id="PF12704">
    <property type="entry name" value="MacB_PCD"/>
    <property type="match status" value="1"/>
</dbReference>
<feature type="transmembrane region" description="Helical" evidence="6">
    <location>
        <begin position="355"/>
        <end position="380"/>
    </location>
</feature>
<proteinExistence type="predicted"/>
<name>E0XZI8_9PROT</name>
<feature type="transmembrane region" description="Helical" evidence="6">
    <location>
        <begin position="809"/>
        <end position="832"/>
    </location>
</feature>
<protein>
    <submittedName>
        <fullName evidence="9">Predicted ABC-type transport system involved in lysophospholipase l1 biosynthesis, permease component</fullName>
    </submittedName>
</protein>
<accession>E0XZI8</accession>
<dbReference type="InterPro" id="IPR025857">
    <property type="entry name" value="MacB_PCD"/>
</dbReference>
<feature type="domain" description="ABC3 transporter permease C-terminal" evidence="7">
    <location>
        <begin position="269"/>
        <end position="385"/>
    </location>
</feature>
<evidence type="ECO:0000256" key="4">
    <source>
        <dbReference type="ARBA" id="ARBA00022989"/>
    </source>
</evidence>
<dbReference type="AlphaFoldDB" id="E0XZI8"/>
<comment type="subcellular location">
    <subcellularLocation>
        <location evidence="1">Cell membrane</location>
        <topology evidence="1">Multi-pass membrane protein</topology>
    </subcellularLocation>
</comment>
<keyword evidence="5 6" id="KW-0472">Membrane</keyword>
<evidence type="ECO:0000256" key="1">
    <source>
        <dbReference type="ARBA" id="ARBA00004651"/>
    </source>
</evidence>
<evidence type="ECO:0000256" key="6">
    <source>
        <dbReference type="SAM" id="Phobius"/>
    </source>
</evidence>
<dbReference type="Pfam" id="PF02687">
    <property type="entry name" value="FtsX"/>
    <property type="match status" value="2"/>
</dbReference>
<dbReference type="EMBL" id="GU474933">
    <property type="protein sequence ID" value="ADI19829.1"/>
    <property type="molecule type" value="Genomic_DNA"/>
</dbReference>
<evidence type="ECO:0000259" key="7">
    <source>
        <dbReference type="Pfam" id="PF02687"/>
    </source>
</evidence>
<evidence type="ECO:0000256" key="2">
    <source>
        <dbReference type="ARBA" id="ARBA00022475"/>
    </source>
</evidence>
<dbReference type="GO" id="GO:0005886">
    <property type="term" value="C:plasma membrane"/>
    <property type="evidence" value="ECO:0007669"/>
    <property type="project" value="UniProtKB-SubCell"/>
</dbReference>
<keyword evidence="4 6" id="KW-1133">Transmembrane helix</keyword>
<feature type="transmembrane region" description="Helical" evidence="6">
    <location>
        <begin position="294"/>
        <end position="314"/>
    </location>
</feature>
<feature type="transmembrane region" description="Helical" evidence="6">
    <location>
        <begin position="430"/>
        <end position="456"/>
    </location>
</feature>
<feature type="transmembrane region" description="Helical" evidence="6">
    <location>
        <begin position="33"/>
        <end position="55"/>
    </location>
</feature>
<evidence type="ECO:0000259" key="8">
    <source>
        <dbReference type="Pfam" id="PF12704"/>
    </source>
</evidence>
<evidence type="ECO:0000313" key="9">
    <source>
        <dbReference type="EMBL" id="ADI19829.1"/>
    </source>
</evidence>
<evidence type="ECO:0000256" key="3">
    <source>
        <dbReference type="ARBA" id="ARBA00022692"/>
    </source>
</evidence>
<dbReference type="InterPro" id="IPR003838">
    <property type="entry name" value="ABC3_permease_C"/>
</dbReference>
<keyword evidence="3 6" id="KW-0812">Transmembrane</keyword>
<feature type="domain" description="ABC3 transporter permease C-terminal" evidence="7">
    <location>
        <begin position="727"/>
        <end position="834"/>
    </location>
</feature>
<feature type="transmembrane region" description="Helical" evidence="6">
    <location>
        <begin position="477"/>
        <end position="500"/>
    </location>
</feature>